<reference evidence="2 3" key="1">
    <citation type="submission" date="2023-03" db="EMBL/GenBank/DDBJ databases">
        <title>High-quality genome of Scylla paramamosain provides insights in environmental adaptation.</title>
        <authorList>
            <person name="Zhang L."/>
        </authorList>
    </citation>
    <scope>NUCLEOTIDE SEQUENCE [LARGE SCALE GENOMIC DNA]</scope>
    <source>
        <strain evidence="2">LZ_2023a</strain>
        <tissue evidence="2">Muscle</tissue>
    </source>
</reference>
<accession>A0AAW0SH19</accession>
<evidence type="ECO:0000313" key="2">
    <source>
        <dbReference type="EMBL" id="KAK8374448.1"/>
    </source>
</evidence>
<dbReference type="Proteomes" id="UP001487740">
    <property type="component" value="Unassembled WGS sequence"/>
</dbReference>
<proteinExistence type="predicted"/>
<organism evidence="2 3">
    <name type="scientific">Scylla paramamosain</name>
    <name type="common">Mud crab</name>
    <dbReference type="NCBI Taxonomy" id="85552"/>
    <lineage>
        <taxon>Eukaryota</taxon>
        <taxon>Metazoa</taxon>
        <taxon>Ecdysozoa</taxon>
        <taxon>Arthropoda</taxon>
        <taxon>Crustacea</taxon>
        <taxon>Multicrustacea</taxon>
        <taxon>Malacostraca</taxon>
        <taxon>Eumalacostraca</taxon>
        <taxon>Eucarida</taxon>
        <taxon>Decapoda</taxon>
        <taxon>Pleocyemata</taxon>
        <taxon>Brachyura</taxon>
        <taxon>Eubrachyura</taxon>
        <taxon>Portunoidea</taxon>
        <taxon>Portunidae</taxon>
        <taxon>Portuninae</taxon>
        <taxon>Scylla</taxon>
    </lineage>
</organism>
<dbReference type="AlphaFoldDB" id="A0AAW0SH19"/>
<feature type="compositionally biased region" description="Polar residues" evidence="1">
    <location>
        <begin position="180"/>
        <end position="197"/>
    </location>
</feature>
<dbReference type="EMBL" id="JARAKH010000379">
    <property type="protein sequence ID" value="KAK8374448.1"/>
    <property type="molecule type" value="Genomic_DNA"/>
</dbReference>
<feature type="compositionally biased region" description="Acidic residues" evidence="1">
    <location>
        <begin position="199"/>
        <end position="209"/>
    </location>
</feature>
<gene>
    <name evidence="2" type="ORF">O3P69_018934</name>
</gene>
<protein>
    <submittedName>
        <fullName evidence="2">Uncharacterized protein</fullName>
    </submittedName>
</protein>
<feature type="compositionally biased region" description="Basic residues" evidence="1">
    <location>
        <begin position="295"/>
        <end position="307"/>
    </location>
</feature>
<sequence>MTRLKITCDGDPKDRRIKLKLLEILAPADVYANALYEANGGYIINASEKEVDTVLESAATQTLQSHGFYPILPPEIKARRTIICHKVEQTAFENTKNDIADEIENKQESAKIQDAYKFPNNRNNTSGNTLKIQFETISMADKATKQALRLFNEKVPPSLPREVSSNKNRQSQLKELVRKNTLQVQGDSDGDSTSPAGSDSEDDHSDEEVNGLEVVIVKKNTDMWPRTRTFPHMERGVREGRYKIRHNLSASDYDLVIDRLRKMDRPVDHLLTSVRDAVFDTMPSGPFTSSEPSLKKRRGRKKKTQTA</sequence>
<feature type="region of interest" description="Disordered" evidence="1">
    <location>
        <begin position="281"/>
        <end position="307"/>
    </location>
</feature>
<keyword evidence="3" id="KW-1185">Reference proteome</keyword>
<name>A0AAW0SH19_SCYPA</name>
<evidence type="ECO:0000256" key="1">
    <source>
        <dbReference type="SAM" id="MobiDB-lite"/>
    </source>
</evidence>
<comment type="caution">
    <text evidence="2">The sequence shown here is derived from an EMBL/GenBank/DDBJ whole genome shotgun (WGS) entry which is preliminary data.</text>
</comment>
<evidence type="ECO:0000313" key="3">
    <source>
        <dbReference type="Proteomes" id="UP001487740"/>
    </source>
</evidence>
<feature type="region of interest" description="Disordered" evidence="1">
    <location>
        <begin position="177"/>
        <end position="209"/>
    </location>
</feature>